<evidence type="ECO:0000313" key="3">
    <source>
        <dbReference type="EMBL" id="WKW16150.1"/>
    </source>
</evidence>
<feature type="transmembrane region" description="Helical" evidence="1">
    <location>
        <begin position="38"/>
        <end position="59"/>
    </location>
</feature>
<reference evidence="2" key="1">
    <citation type="submission" date="2023-07" db="EMBL/GenBank/DDBJ databases">
        <authorList>
            <person name="Haufschild T."/>
            <person name="Kallscheuer N."/>
            <person name="Hammer J."/>
            <person name="Kohn T."/>
            <person name="Kabuu M."/>
            <person name="Jogler M."/>
            <person name="Wohfarth N."/>
            <person name="Heuer A."/>
            <person name="Rohde M."/>
            <person name="van Teeseling M.C.F."/>
            <person name="Jogler C."/>
        </authorList>
    </citation>
    <scope>NUCLEOTIDE SEQUENCE</scope>
    <source>
        <strain evidence="2">Strain 138</strain>
        <strain evidence="3">Strain 318</strain>
    </source>
</reference>
<dbReference type="AlphaFoldDB" id="A0AA49Q5I4"/>
<sequence length="150" mass="16122">MTTADVLPLIRRGMLAVLVFGCVGLIGELVLLEHYSELTQLPPLVLCALAIVAVVAHWIGGGAKTVRALQVVGLLMVLAGGMGVFFHGEENLEHAQRDAEEYNEPTSGSAFWMSVIKGDAPTLAPGTMIQFGLLALLYAYRHPALKRPEE</sequence>
<evidence type="ECO:0008006" key="5">
    <source>
        <dbReference type="Google" id="ProtNLM"/>
    </source>
</evidence>
<evidence type="ECO:0000256" key="1">
    <source>
        <dbReference type="SAM" id="Phobius"/>
    </source>
</evidence>
<dbReference type="KEGG" id="pspc:Strain318_002560"/>
<dbReference type="RefSeq" id="WP_367886103.1">
    <property type="nucleotide sequence ID" value="NZ_CP130612.1"/>
</dbReference>
<feature type="transmembrane region" description="Helical" evidence="1">
    <location>
        <begin position="12"/>
        <end position="32"/>
    </location>
</feature>
<organism evidence="2">
    <name type="scientific">Pseudogemmatithrix spongiicola</name>
    <dbReference type="NCBI Taxonomy" id="3062599"/>
    <lineage>
        <taxon>Bacteria</taxon>
        <taxon>Pseudomonadati</taxon>
        <taxon>Gemmatimonadota</taxon>
        <taxon>Gemmatimonadia</taxon>
        <taxon>Gemmatimonadales</taxon>
        <taxon>Gemmatimonadaceae</taxon>
        <taxon>Pseudogemmatithrix</taxon>
    </lineage>
</organism>
<keyword evidence="1" id="KW-1133">Transmembrane helix</keyword>
<keyword evidence="1" id="KW-0812">Transmembrane</keyword>
<accession>A0AA49Q5I4</accession>
<name>A0AA49Q5I4_9BACT</name>
<dbReference type="EMBL" id="CP130613">
    <property type="protein sequence ID" value="WKW16150.1"/>
    <property type="molecule type" value="Genomic_DNA"/>
</dbReference>
<proteinExistence type="predicted"/>
<evidence type="ECO:0000313" key="4">
    <source>
        <dbReference type="Proteomes" id="UP001229955"/>
    </source>
</evidence>
<accession>A0AA49K1F3</accession>
<dbReference type="Proteomes" id="UP001229955">
    <property type="component" value="Chromosome"/>
</dbReference>
<gene>
    <name evidence="2" type="ORF">Strain138_002560</name>
    <name evidence="3" type="ORF">Strain318_002560</name>
</gene>
<feature type="transmembrane region" description="Helical" evidence="1">
    <location>
        <begin position="122"/>
        <end position="140"/>
    </location>
</feature>
<keyword evidence="1" id="KW-0472">Membrane</keyword>
<evidence type="ECO:0000313" key="2">
    <source>
        <dbReference type="EMBL" id="WKW13243.1"/>
    </source>
</evidence>
<feature type="transmembrane region" description="Helical" evidence="1">
    <location>
        <begin position="71"/>
        <end position="88"/>
    </location>
</feature>
<keyword evidence="4" id="KW-1185">Reference proteome</keyword>
<dbReference type="EMBL" id="CP130612">
    <property type="protein sequence ID" value="WKW13243.1"/>
    <property type="molecule type" value="Genomic_DNA"/>
</dbReference>
<protein>
    <recommendedName>
        <fullName evidence="5">Transmembrane protein</fullName>
    </recommendedName>
</protein>